<dbReference type="VEuPathDB" id="FungiDB:HpaG811899"/>
<dbReference type="EMBL" id="CU694535">
    <property type="status" value="NOT_ANNOTATED_CDS"/>
    <property type="molecule type" value="Genomic_DNA"/>
</dbReference>
<dbReference type="Proteomes" id="UP000011713">
    <property type="component" value="Unassembled WGS sequence"/>
</dbReference>
<dbReference type="AlphaFoldDB" id="M4B1T6"/>
<dbReference type="EnsemblProtists" id="HpaT811899">
    <property type="protein sequence ID" value="HpaP811899"/>
    <property type="gene ID" value="HpaG811899"/>
</dbReference>
<sequence>MTTSLPTYGAYENAAGSSSTQWYWCQDAYWSFWFRSAITTTTQHGFFLGVQGRLRDAVEVMLLKNCRSIVTS</sequence>
<evidence type="ECO:0000313" key="1">
    <source>
        <dbReference type="EnsemblProtists" id="HpaP800233"/>
    </source>
</evidence>
<evidence type="ECO:0000313" key="2">
    <source>
        <dbReference type="Proteomes" id="UP000011713"/>
    </source>
</evidence>
<dbReference type="EnsemblProtists" id="HpaT800233">
    <property type="protein sequence ID" value="HpaP800233"/>
    <property type="gene ID" value="HpaG800233"/>
</dbReference>
<protein>
    <submittedName>
        <fullName evidence="1">Uncharacterized protein</fullName>
    </submittedName>
</protein>
<organism evidence="1 2">
    <name type="scientific">Hyaloperonospora arabidopsidis (strain Emoy2)</name>
    <name type="common">Downy mildew agent</name>
    <name type="synonym">Peronospora arabidopsidis</name>
    <dbReference type="NCBI Taxonomy" id="559515"/>
    <lineage>
        <taxon>Eukaryota</taxon>
        <taxon>Sar</taxon>
        <taxon>Stramenopiles</taxon>
        <taxon>Oomycota</taxon>
        <taxon>Peronosporomycetes</taxon>
        <taxon>Peronosporales</taxon>
        <taxon>Peronosporaceae</taxon>
        <taxon>Hyaloperonospora</taxon>
    </lineage>
</organism>
<keyword evidence="2" id="KW-1185">Reference proteome</keyword>
<reference evidence="2" key="1">
    <citation type="journal article" date="2010" name="Science">
        <title>Signatures of adaptation to obligate biotrophy in the Hyaloperonospora arabidopsidis genome.</title>
        <authorList>
            <person name="Baxter L."/>
            <person name="Tripathy S."/>
            <person name="Ishaque N."/>
            <person name="Boot N."/>
            <person name="Cabral A."/>
            <person name="Kemen E."/>
            <person name="Thines M."/>
            <person name="Ah-Fong A."/>
            <person name="Anderson R."/>
            <person name="Badejoko W."/>
            <person name="Bittner-Eddy P."/>
            <person name="Boore J.L."/>
            <person name="Chibucos M.C."/>
            <person name="Coates M."/>
            <person name="Dehal P."/>
            <person name="Delehaunty K."/>
            <person name="Dong S."/>
            <person name="Downton P."/>
            <person name="Dumas B."/>
            <person name="Fabro G."/>
            <person name="Fronick C."/>
            <person name="Fuerstenberg S.I."/>
            <person name="Fulton L."/>
            <person name="Gaulin E."/>
            <person name="Govers F."/>
            <person name="Hughes L."/>
            <person name="Humphray S."/>
            <person name="Jiang R.H."/>
            <person name="Judelson H."/>
            <person name="Kamoun S."/>
            <person name="Kyung K."/>
            <person name="Meijer H."/>
            <person name="Minx P."/>
            <person name="Morris P."/>
            <person name="Nelson J."/>
            <person name="Phuntumart V."/>
            <person name="Qutob D."/>
            <person name="Rehmany A."/>
            <person name="Rougon-Cardoso A."/>
            <person name="Ryden P."/>
            <person name="Torto-Alalibo T."/>
            <person name="Studholme D."/>
            <person name="Wang Y."/>
            <person name="Win J."/>
            <person name="Wood J."/>
            <person name="Clifton S.W."/>
            <person name="Rogers J."/>
            <person name="Van den Ackerveken G."/>
            <person name="Jones J.D."/>
            <person name="McDowell J.M."/>
            <person name="Beynon J."/>
            <person name="Tyler B.M."/>
        </authorList>
    </citation>
    <scope>NUCLEOTIDE SEQUENCE [LARGE SCALE GENOMIC DNA]</scope>
    <source>
        <strain evidence="2">Emoy2</strain>
    </source>
</reference>
<dbReference type="EMBL" id="JH597776">
    <property type="status" value="NOT_ANNOTATED_CDS"/>
    <property type="molecule type" value="Genomic_DNA"/>
</dbReference>
<reference evidence="1" key="2">
    <citation type="submission" date="2015-06" db="UniProtKB">
        <authorList>
            <consortium name="EnsemblProtists"/>
        </authorList>
    </citation>
    <scope>IDENTIFICATION</scope>
    <source>
        <strain evidence="1">Emoy2</strain>
    </source>
</reference>
<dbReference type="HOGENOM" id="CLU_2727604_0_0_1"/>
<dbReference type="InParanoid" id="M4B1T6"/>
<accession>M4B1T6</accession>
<dbReference type="VEuPathDB" id="FungiDB:HpaG800233"/>
<name>M4B1T6_HYAAE</name>
<proteinExistence type="predicted"/>